<dbReference type="RefSeq" id="WP_068997111.1">
    <property type="nucleotide sequence ID" value="NZ_MDTQ01000001.1"/>
</dbReference>
<keyword evidence="1" id="KW-0805">Transcription regulation</keyword>
<dbReference type="SUPFAM" id="SSF51306">
    <property type="entry name" value="LexA/Signal peptidase"/>
    <property type="match status" value="1"/>
</dbReference>
<dbReference type="OrthoDB" id="8613261at2"/>
<keyword evidence="2" id="KW-0238">DNA-binding</keyword>
<dbReference type="InterPro" id="IPR001387">
    <property type="entry name" value="Cro/C1-type_HTH"/>
</dbReference>
<proteinExistence type="predicted"/>
<dbReference type="AlphaFoldDB" id="A0A1E2V793"/>
<dbReference type="SUPFAM" id="SSF47413">
    <property type="entry name" value="lambda repressor-like DNA-binding domains"/>
    <property type="match status" value="1"/>
</dbReference>
<dbReference type="CDD" id="cd06529">
    <property type="entry name" value="S24_LexA-like"/>
    <property type="match status" value="1"/>
</dbReference>
<evidence type="ECO:0000256" key="3">
    <source>
        <dbReference type="ARBA" id="ARBA00023163"/>
    </source>
</evidence>
<dbReference type="PANTHER" id="PTHR40661:SF2">
    <property type="entry name" value="HTH-TYPE TRANSCRIPTIONAL REGULATOR PRTR"/>
    <property type="match status" value="1"/>
</dbReference>
<evidence type="ECO:0000313" key="5">
    <source>
        <dbReference type="EMBL" id="ODC02716.1"/>
    </source>
</evidence>
<evidence type="ECO:0000256" key="2">
    <source>
        <dbReference type="ARBA" id="ARBA00023125"/>
    </source>
</evidence>
<dbReference type="Gene3D" id="2.10.109.10">
    <property type="entry name" value="Umud Fragment, subunit A"/>
    <property type="match status" value="1"/>
</dbReference>
<gene>
    <name evidence="5" type="ORF">BFW38_03310</name>
</gene>
<dbReference type="SMART" id="SM00530">
    <property type="entry name" value="HTH_XRE"/>
    <property type="match status" value="1"/>
</dbReference>
<feature type="domain" description="HTH cro/C1-type" evidence="4">
    <location>
        <begin position="7"/>
        <end position="61"/>
    </location>
</feature>
<dbReference type="GO" id="GO:0003677">
    <property type="term" value="F:DNA binding"/>
    <property type="evidence" value="ECO:0007669"/>
    <property type="project" value="UniProtKB-KW"/>
</dbReference>
<comment type="caution">
    <text evidence="5">The sequence shown here is derived from an EMBL/GenBank/DDBJ whole genome shotgun (WGS) entry which is preliminary data.</text>
</comment>
<dbReference type="EMBL" id="MDTQ01000001">
    <property type="protein sequence ID" value="ODC02716.1"/>
    <property type="molecule type" value="Genomic_DNA"/>
</dbReference>
<dbReference type="InterPro" id="IPR015927">
    <property type="entry name" value="Peptidase_S24_S26A/B/C"/>
</dbReference>
<evidence type="ECO:0000259" key="4">
    <source>
        <dbReference type="PROSITE" id="PS50943"/>
    </source>
</evidence>
<dbReference type="InterPro" id="IPR010982">
    <property type="entry name" value="Lambda_DNA-bd_dom_sf"/>
</dbReference>
<keyword evidence="3" id="KW-0804">Transcription</keyword>
<sequence>MSIGQRIQQAREKAGLNQSELAAALGVKPQSVQHWEADRNAPRPSRVAELAKRLQVNVEWLQFGTGSPQAPNGQSEAQLAGYLSTWDSHTPLDQDEVELPFFREVELSAGSGATQVVENHGFKLRFSKSTLRRMNVQPEHAACVSVVGNSMEPMLYDGSTVGVNLAETTIRDGALYAIDHDGMLRVKILHRLPGGGIRIRSLNHSEYPDEDLDGEYVQRCIRIIGKVFWYSGLIH</sequence>
<dbReference type="Pfam" id="PF01381">
    <property type="entry name" value="HTH_3"/>
    <property type="match status" value="1"/>
</dbReference>
<dbReference type="CDD" id="cd00093">
    <property type="entry name" value="HTH_XRE"/>
    <property type="match status" value="1"/>
</dbReference>
<name>A0A1E2V793_9GAMM</name>
<reference evidence="5 6" key="1">
    <citation type="submission" date="2016-08" db="EMBL/GenBank/DDBJ databases">
        <authorList>
            <person name="Seilhamer J.J."/>
        </authorList>
    </citation>
    <scope>NUCLEOTIDE SEQUENCE [LARGE SCALE GENOMIC DNA]</scope>
    <source>
        <strain evidence="5 6">PH27A</strain>
    </source>
</reference>
<dbReference type="PROSITE" id="PS50943">
    <property type="entry name" value="HTH_CROC1"/>
    <property type="match status" value="1"/>
</dbReference>
<dbReference type="PANTHER" id="PTHR40661">
    <property type="match status" value="1"/>
</dbReference>
<evidence type="ECO:0000313" key="6">
    <source>
        <dbReference type="Proteomes" id="UP000094291"/>
    </source>
</evidence>
<dbReference type="InterPro" id="IPR039418">
    <property type="entry name" value="LexA-like"/>
</dbReference>
<keyword evidence="6" id="KW-1185">Reference proteome</keyword>
<dbReference type="InterPro" id="IPR036286">
    <property type="entry name" value="LexA/Signal_pep-like_sf"/>
</dbReference>
<accession>A0A1E2V793</accession>
<dbReference type="Gene3D" id="1.10.260.40">
    <property type="entry name" value="lambda repressor-like DNA-binding domains"/>
    <property type="match status" value="1"/>
</dbReference>
<dbReference type="STRING" id="197479.BFW38_03310"/>
<evidence type="ECO:0000256" key="1">
    <source>
        <dbReference type="ARBA" id="ARBA00023015"/>
    </source>
</evidence>
<dbReference type="Pfam" id="PF00717">
    <property type="entry name" value="Peptidase_S24"/>
    <property type="match status" value="1"/>
</dbReference>
<dbReference type="Proteomes" id="UP000094291">
    <property type="component" value="Unassembled WGS sequence"/>
</dbReference>
<protein>
    <recommendedName>
        <fullName evidence="4">HTH cro/C1-type domain-containing protein</fullName>
    </recommendedName>
</protein>
<organism evidence="5 6">
    <name type="scientific">Terasakiispira papahanaumokuakeensis</name>
    <dbReference type="NCBI Taxonomy" id="197479"/>
    <lineage>
        <taxon>Bacteria</taxon>
        <taxon>Pseudomonadati</taxon>
        <taxon>Pseudomonadota</taxon>
        <taxon>Gammaproteobacteria</taxon>
        <taxon>Oceanospirillales</taxon>
        <taxon>Terasakiispira</taxon>
    </lineage>
</organism>